<dbReference type="Proteomes" id="UP001215151">
    <property type="component" value="Unassembled WGS sequence"/>
</dbReference>
<reference evidence="1" key="1">
    <citation type="submission" date="2022-11" db="EMBL/GenBank/DDBJ databases">
        <title>Genome Sequence of Cubamyces cubensis.</title>
        <authorList>
            <person name="Buettner E."/>
        </authorList>
    </citation>
    <scope>NUCLEOTIDE SEQUENCE</scope>
    <source>
        <strain evidence="1">MPL-01</strain>
    </source>
</reference>
<evidence type="ECO:0000313" key="2">
    <source>
        <dbReference type="Proteomes" id="UP001215151"/>
    </source>
</evidence>
<proteinExistence type="predicted"/>
<organism evidence="1 2">
    <name type="scientific">Trametes cubensis</name>
    <dbReference type="NCBI Taxonomy" id="1111947"/>
    <lineage>
        <taxon>Eukaryota</taxon>
        <taxon>Fungi</taxon>
        <taxon>Dikarya</taxon>
        <taxon>Basidiomycota</taxon>
        <taxon>Agaricomycotina</taxon>
        <taxon>Agaricomycetes</taxon>
        <taxon>Polyporales</taxon>
        <taxon>Polyporaceae</taxon>
        <taxon>Trametes</taxon>
    </lineage>
</organism>
<gene>
    <name evidence="1" type="ORF">ONZ51_g13571</name>
</gene>
<dbReference type="EMBL" id="JAPEVG010001304">
    <property type="protein sequence ID" value="KAJ8453484.1"/>
    <property type="molecule type" value="Genomic_DNA"/>
</dbReference>
<comment type="caution">
    <text evidence="1">The sequence shown here is derived from an EMBL/GenBank/DDBJ whole genome shotgun (WGS) entry which is preliminary data.</text>
</comment>
<dbReference type="AlphaFoldDB" id="A0AAD7TE05"/>
<protein>
    <submittedName>
        <fullName evidence="1">Uncharacterized protein</fullName>
    </submittedName>
</protein>
<evidence type="ECO:0000313" key="1">
    <source>
        <dbReference type="EMBL" id="KAJ8453484.1"/>
    </source>
</evidence>
<name>A0AAD7TE05_9APHY</name>
<sequence length="158" mass="18037">MCGLKMHNHSTTYVAVCNTKVETTGATSPSKRRAPAPDVDETFIDNVEQLNIEPEHAVPQGPQRLTVEELRSMIRPPPEMLAGHDNLLPAFNLGPDLDKWFTCHEVASNHIVRYLQAYIWANDRSNFVRLLGRGPAKLVQRDAEYLYSLFCRWFMDPQ</sequence>
<keyword evidence="2" id="KW-1185">Reference proteome</keyword>
<accession>A0AAD7TE05</accession>